<reference evidence="2" key="1">
    <citation type="submission" date="2022-01" db="EMBL/GenBank/DDBJ databases">
        <title>Genome Sequence Resource for Two Populations of Ditylenchus destructor, the Migratory Endoparasitic Phytonematode.</title>
        <authorList>
            <person name="Zhang H."/>
            <person name="Lin R."/>
            <person name="Xie B."/>
        </authorList>
    </citation>
    <scope>NUCLEOTIDE SEQUENCE</scope>
    <source>
        <strain evidence="2">BazhouSP</strain>
    </source>
</reference>
<dbReference type="Pfam" id="PF22486">
    <property type="entry name" value="MATH_2"/>
    <property type="match status" value="1"/>
</dbReference>
<comment type="caution">
    <text evidence="2">The sequence shown here is derived from an EMBL/GenBank/DDBJ whole genome shotgun (WGS) entry which is preliminary data.</text>
</comment>
<accession>A0AAD4QRE2</accession>
<dbReference type="InterPro" id="IPR008974">
    <property type="entry name" value="TRAF-like"/>
</dbReference>
<organism evidence="2 3">
    <name type="scientific">Ditylenchus destructor</name>
    <dbReference type="NCBI Taxonomy" id="166010"/>
    <lineage>
        <taxon>Eukaryota</taxon>
        <taxon>Metazoa</taxon>
        <taxon>Ecdysozoa</taxon>
        <taxon>Nematoda</taxon>
        <taxon>Chromadorea</taxon>
        <taxon>Rhabditida</taxon>
        <taxon>Tylenchina</taxon>
        <taxon>Tylenchomorpha</taxon>
        <taxon>Sphaerularioidea</taxon>
        <taxon>Anguinidae</taxon>
        <taxon>Anguininae</taxon>
        <taxon>Ditylenchus</taxon>
    </lineage>
</organism>
<dbReference type="EMBL" id="JAKKPZ010000814">
    <property type="protein sequence ID" value="KAI1692155.1"/>
    <property type="molecule type" value="Genomic_DNA"/>
</dbReference>
<dbReference type="PANTHER" id="PTHR47022">
    <property type="entry name" value="BTB AND MATH DOMAIN-CONTAINING PROTEIN 36-RELATED"/>
    <property type="match status" value="1"/>
</dbReference>
<name>A0AAD4QRE2_9BILA</name>
<keyword evidence="3" id="KW-1185">Reference proteome</keyword>
<evidence type="ECO:0000259" key="1">
    <source>
        <dbReference type="PROSITE" id="PS50144"/>
    </source>
</evidence>
<sequence>MSEEGTIELRIERFSEFVQDDRQRWSAPAYIYGLSWEISALAFPNKALGVYLHCNEEDDDPNWSCQASFELRVVSQKTGVDDRVRQFVKTFSSNKTVHEDDDFINCDEMVEIDHGGLFVNTFSSDETVYGDEDFISCDVLLDPENGFIKDDVVILRARVKAEVPQSAE</sequence>
<dbReference type="Gene3D" id="2.60.210.10">
    <property type="entry name" value="Apoptosis, Tumor Necrosis Factor Receptor Associated Protein 2, Chain A"/>
    <property type="match status" value="2"/>
</dbReference>
<dbReference type="SUPFAM" id="SSF49599">
    <property type="entry name" value="TRAF domain-like"/>
    <property type="match status" value="1"/>
</dbReference>
<protein>
    <submittedName>
        <fullName evidence="2">MATH domain-containing protein</fullName>
    </submittedName>
</protein>
<dbReference type="PROSITE" id="PS50144">
    <property type="entry name" value="MATH"/>
    <property type="match status" value="1"/>
</dbReference>
<dbReference type="Proteomes" id="UP001201812">
    <property type="component" value="Unassembled WGS sequence"/>
</dbReference>
<dbReference type="AlphaFoldDB" id="A0AAD4QRE2"/>
<dbReference type="SMART" id="SM00061">
    <property type="entry name" value="MATH"/>
    <property type="match status" value="1"/>
</dbReference>
<proteinExistence type="predicted"/>
<evidence type="ECO:0000313" key="3">
    <source>
        <dbReference type="Proteomes" id="UP001201812"/>
    </source>
</evidence>
<dbReference type="PANTHER" id="PTHR47022:SF1">
    <property type="entry name" value="BTB AND MATH DOMAIN-CONTAINING PROTEIN 36-RELATED"/>
    <property type="match status" value="1"/>
</dbReference>
<feature type="domain" description="MATH" evidence="1">
    <location>
        <begin position="4"/>
        <end position="159"/>
    </location>
</feature>
<evidence type="ECO:0000313" key="2">
    <source>
        <dbReference type="EMBL" id="KAI1692155.1"/>
    </source>
</evidence>
<gene>
    <name evidence="2" type="ORF">DdX_21407</name>
</gene>
<dbReference type="InterPro" id="IPR002083">
    <property type="entry name" value="MATH/TRAF_dom"/>
</dbReference>